<evidence type="ECO:0000313" key="3">
    <source>
        <dbReference type="EMBL" id="KAJ8438323.1"/>
    </source>
</evidence>
<dbReference type="AlphaFoldDB" id="A0A9Q1K7N8"/>
<reference evidence="3" key="1">
    <citation type="submission" date="2022-04" db="EMBL/GenBank/DDBJ databases">
        <title>Carnegiea gigantea Genome sequencing and assembly v2.</title>
        <authorList>
            <person name="Copetti D."/>
            <person name="Sanderson M.J."/>
            <person name="Burquez A."/>
            <person name="Wojciechowski M.F."/>
        </authorList>
    </citation>
    <scope>NUCLEOTIDE SEQUENCE</scope>
    <source>
        <strain evidence="3">SGP5-SGP5p</strain>
        <tissue evidence="3">Aerial part</tissue>
    </source>
</reference>
<dbReference type="Proteomes" id="UP001153076">
    <property type="component" value="Unassembled WGS sequence"/>
</dbReference>
<feature type="transmembrane region" description="Helical" evidence="2">
    <location>
        <begin position="140"/>
        <end position="160"/>
    </location>
</feature>
<proteinExistence type="predicted"/>
<keyword evidence="2" id="KW-0812">Transmembrane</keyword>
<keyword evidence="4" id="KW-1185">Reference proteome</keyword>
<organism evidence="3 4">
    <name type="scientific">Carnegiea gigantea</name>
    <dbReference type="NCBI Taxonomy" id="171969"/>
    <lineage>
        <taxon>Eukaryota</taxon>
        <taxon>Viridiplantae</taxon>
        <taxon>Streptophyta</taxon>
        <taxon>Embryophyta</taxon>
        <taxon>Tracheophyta</taxon>
        <taxon>Spermatophyta</taxon>
        <taxon>Magnoliopsida</taxon>
        <taxon>eudicotyledons</taxon>
        <taxon>Gunneridae</taxon>
        <taxon>Pentapetalae</taxon>
        <taxon>Caryophyllales</taxon>
        <taxon>Cactineae</taxon>
        <taxon>Cactaceae</taxon>
        <taxon>Cactoideae</taxon>
        <taxon>Echinocereeae</taxon>
        <taxon>Carnegiea</taxon>
    </lineage>
</organism>
<feature type="transmembrane region" description="Helical" evidence="2">
    <location>
        <begin position="36"/>
        <end position="57"/>
    </location>
</feature>
<keyword evidence="2" id="KW-0472">Membrane</keyword>
<feature type="compositionally biased region" description="Basic and acidic residues" evidence="1">
    <location>
        <begin position="191"/>
        <end position="205"/>
    </location>
</feature>
<dbReference type="EMBL" id="JAKOGI010000258">
    <property type="protein sequence ID" value="KAJ8438323.1"/>
    <property type="molecule type" value="Genomic_DNA"/>
</dbReference>
<evidence type="ECO:0000256" key="1">
    <source>
        <dbReference type="SAM" id="MobiDB-lite"/>
    </source>
</evidence>
<evidence type="ECO:0000313" key="4">
    <source>
        <dbReference type="Proteomes" id="UP001153076"/>
    </source>
</evidence>
<sequence>MAFLANGGIKCRWWRLRSDMREFGKGNGVFTIDGTLFLYVTLNMFHYSLYVVLYVGWADKGFGNTMEEEGRRRRVQYTRHPSTADLIAVVSVGWADKGFGNTMEEEGRRTTPSSAARAVHAPSLHNGSDGSGQAWGTGKWGTYVYFLLFPCNLFGVLGWLRVEVKVSNFSCASGEVGSGDPTQKVGISSKLRSEDRKNSDQDFPRENQFNHSPCRIPAWEG</sequence>
<feature type="region of interest" description="Disordered" evidence="1">
    <location>
        <begin position="101"/>
        <end position="131"/>
    </location>
</feature>
<comment type="caution">
    <text evidence="3">The sequence shown here is derived from an EMBL/GenBank/DDBJ whole genome shotgun (WGS) entry which is preliminary data.</text>
</comment>
<protein>
    <submittedName>
        <fullName evidence="3">Uncharacterized protein</fullName>
    </submittedName>
</protein>
<accession>A0A9Q1K7N8</accession>
<evidence type="ECO:0000256" key="2">
    <source>
        <dbReference type="SAM" id="Phobius"/>
    </source>
</evidence>
<feature type="region of interest" description="Disordered" evidence="1">
    <location>
        <begin position="173"/>
        <end position="221"/>
    </location>
</feature>
<gene>
    <name evidence="3" type="ORF">Cgig2_013371</name>
</gene>
<keyword evidence="2" id="KW-1133">Transmembrane helix</keyword>
<name>A0A9Q1K7N8_9CARY</name>